<keyword evidence="2" id="KW-1185">Reference proteome</keyword>
<organism evidence="1 2">
    <name type="scientific">Streptomyces chartreusis</name>
    <dbReference type="NCBI Taxonomy" id="1969"/>
    <lineage>
        <taxon>Bacteria</taxon>
        <taxon>Bacillati</taxon>
        <taxon>Actinomycetota</taxon>
        <taxon>Actinomycetes</taxon>
        <taxon>Kitasatosporales</taxon>
        <taxon>Streptomycetaceae</taxon>
        <taxon>Streptomyces</taxon>
    </lineage>
</organism>
<dbReference type="RefSeq" id="WP_176575569.1">
    <property type="nucleotide sequence ID" value="NZ_CBDRGH010000053.1"/>
</dbReference>
<dbReference type="EMBL" id="CP056041">
    <property type="protein sequence ID" value="QKZ18822.1"/>
    <property type="molecule type" value="Genomic_DNA"/>
</dbReference>
<name>A0A7H8T729_STRCX</name>
<dbReference type="AlphaFoldDB" id="A0A7H8T729"/>
<gene>
    <name evidence="1" type="ORF">HUT05_16495</name>
</gene>
<dbReference type="Proteomes" id="UP000509418">
    <property type="component" value="Chromosome"/>
</dbReference>
<evidence type="ECO:0000313" key="2">
    <source>
        <dbReference type="Proteomes" id="UP000509418"/>
    </source>
</evidence>
<evidence type="ECO:0008006" key="3">
    <source>
        <dbReference type="Google" id="ProtNLM"/>
    </source>
</evidence>
<evidence type="ECO:0000313" key="1">
    <source>
        <dbReference type="EMBL" id="QKZ18822.1"/>
    </source>
</evidence>
<protein>
    <recommendedName>
        <fullName evidence="3">Cell wall protein</fullName>
    </recommendedName>
</protein>
<accession>A0A7H8T729</accession>
<reference evidence="1 2" key="1">
    <citation type="submission" date="2020-06" db="EMBL/GenBank/DDBJ databases">
        <title>Genome mining for natural products.</title>
        <authorList>
            <person name="Zhang B."/>
            <person name="Shi J."/>
            <person name="Ge H."/>
        </authorList>
    </citation>
    <scope>NUCLEOTIDE SEQUENCE [LARGE SCALE GENOMIC DNA]</scope>
    <source>
        <strain evidence="1 2">NA02069</strain>
    </source>
</reference>
<sequence length="347" mass="38269">MDYDTGLVRYCLEGMVARLGISRATISRHVAYLREMGSLVWVQRGSRANVRRVRGMKGYAGTATVYGAVIPAVFDKAHDCIVVGSGYAARIVIDQRGTAPASAELVTAVDNSAVDKRGSGAVETPSRTRVEKVGQVKVVGGSNYISHQRASRSTARIPQRNTLIDGRRRTAGDVRRAGQTVRRVRALVTWTQTVSLRRLEFILRPLTDRGLDAHEIAAELMGMCAGVRWLPKRPDLFIAARIAADASHEQQLAEVRDVASENQHVAQGMKNAAWASFIARKQALEAEETAALVRTEADRALARADWNVWPQVADHFDEDPDDAIDLYGLRLCQYAVAQADRQRDAYF</sequence>
<proteinExistence type="predicted"/>